<dbReference type="RefSeq" id="WP_380794951.1">
    <property type="nucleotide sequence ID" value="NZ_JBHTKR010000009.1"/>
</dbReference>
<evidence type="ECO:0000313" key="3">
    <source>
        <dbReference type="Proteomes" id="UP001597151"/>
    </source>
</evidence>
<comment type="caution">
    <text evidence="2">The sequence shown here is derived from an EMBL/GenBank/DDBJ whole genome shotgun (WGS) entry which is preliminary data.</text>
</comment>
<protein>
    <submittedName>
        <fullName evidence="2">Uncharacterized protein</fullName>
    </submittedName>
</protein>
<gene>
    <name evidence="2" type="ORF">ACFQ3C_18250</name>
</gene>
<dbReference type="EMBL" id="JBHTKR010000009">
    <property type="protein sequence ID" value="MFD1196613.1"/>
    <property type="molecule type" value="Genomic_DNA"/>
</dbReference>
<sequence>MVYFGFAFVIALVIVPLFFLPFAAKSWRMLVLIAGITALVCAVSVVYFLPGVTKPWPSFLLGMFAALAGVSVGFGAIVRGFILFLRGGKAQVDMWPITVAGIGVMLVGTYAVLWKLG</sequence>
<dbReference type="Proteomes" id="UP001597151">
    <property type="component" value="Unassembled WGS sequence"/>
</dbReference>
<feature type="transmembrane region" description="Helical" evidence="1">
    <location>
        <begin position="6"/>
        <end position="23"/>
    </location>
</feature>
<feature type="transmembrane region" description="Helical" evidence="1">
    <location>
        <begin position="94"/>
        <end position="114"/>
    </location>
</feature>
<name>A0ABW3THW1_9RHOB</name>
<keyword evidence="3" id="KW-1185">Reference proteome</keyword>
<evidence type="ECO:0000256" key="1">
    <source>
        <dbReference type="SAM" id="Phobius"/>
    </source>
</evidence>
<feature type="transmembrane region" description="Helical" evidence="1">
    <location>
        <begin position="61"/>
        <end position="82"/>
    </location>
</feature>
<accession>A0ABW3THW1</accession>
<keyword evidence="1" id="KW-0812">Transmembrane</keyword>
<keyword evidence="1" id="KW-1133">Transmembrane helix</keyword>
<reference evidence="3" key="1">
    <citation type="journal article" date="2019" name="Int. J. Syst. Evol. Microbiol.">
        <title>The Global Catalogue of Microorganisms (GCM) 10K type strain sequencing project: providing services to taxonomists for standard genome sequencing and annotation.</title>
        <authorList>
            <consortium name="The Broad Institute Genomics Platform"/>
            <consortium name="The Broad Institute Genome Sequencing Center for Infectious Disease"/>
            <person name="Wu L."/>
            <person name="Ma J."/>
        </authorList>
    </citation>
    <scope>NUCLEOTIDE SEQUENCE [LARGE SCALE GENOMIC DNA]</scope>
    <source>
        <strain evidence="3">CCUG 55328</strain>
    </source>
</reference>
<evidence type="ECO:0000313" key="2">
    <source>
        <dbReference type="EMBL" id="MFD1196613.1"/>
    </source>
</evidence>
<keyword evidence="1" id="KW-0472">Membrane</keyword>
<feature type="transmembrane region" description="Helical" evidence="1">
    <location>
        <begin position="30"/>
        <end position="49"/>
    </location>
</feature>
<organism evidence="2 3">
    <name type="scientific">Seohaeicola saemankumensis</name>
    <dbReference type="NCBI Taxonomy" id="481181"/>
    <lineage>
        <taxon>Bacteria</taxon>
        <taxon>Pseudomonadati</taxon>
        <taxon>Pseudomonadota</taxon>
        <taxon>Alphaproteobacteria</taxon>
        <taxon>Rhodobacterales</taxon>
        <taxon>Roseobacteraceae</taxon>
        <taxon>Seohaeicola</taxon>
    </lineage>
</organism>
<proteinExistence type="predicted"/>